<keyword evidence="5" id="KW-0175">Coiled coil</keyword>
<evidence type="ECO:0000313" key="8">
    <source>
        <dbReference type="EMBL" id="GJJ15900.1"/>
    </source>
</evidence>
<evidence type="ECO:0000256" key="3">
    <source>
        <dbReference type="ARBA" id="ARBA00022833"/>
    </source>
</evidence>
<feature type="region of interest" description="Disordered" evidence="6">
    <location>
        <begin position="340"/>
        <end position="400"/>
    </location>
</feature>
<evidence type="ECO:0000256" key="4">
    <source>
        <dbReference type="PROSITE-ProRule" id="PRU00175"/>
    </source>
</evidence>
<evidence type="ECO:0000256" key="2">
    <source>
        <dbReference type="ARBA" id="ARBA00022771"/>
    </source>
</evidence>
<dbReference type="InterPro" id="IPR013083">
    <property type="entry name" value="Znf_RING/FYVE/PHD"/>
</dbReference>
<gene>
    <name evidence="8" type="ORF">Clacol_010178</name>
</gene>
<feature type="compositionally biased region" description="Basic and acidic residues" evidence="6">
    <location>
        <begin position="340"/>
        <end position="353"/>
    </location>
</feature>
<sequence>MLIECLLSLKRKFFNIAEECDGEENDTCYDTRIPRKNLRVEGPASIHETMTPKLAACDAGHGKEENLPQETVKEEETIEELEARVKESEERIVRDKKKAEQVATKLKKVKEEDMVCMVCRDTVYNPQVLQCGHSACYGCLRNWWTHPLAEYDGVEIIDTEAEADINEENVVRDQANLEAEDVAPPEEPRLRPRHQFPSAVNRKKLCPYCNEVVTRRPAPNFQLRDIGETLTKDLAPLPPHVQAQRKARLTRRSDLWHGIFPPENEQLRPISLSRLDPEPDSPPPPHPDPILNHFAQARYRRAEEEAAAWRERLHAQAYENGRIIGRMEVQARWDRAEARRAAAEDHRQRERRGLTLAIPSPVVPQEASGNAGDVQLPQDPFPDRPVGDALQPPLDDPAAM</sequence>
<protein>
    <recommendedName>
        <fullName evidence="7">RING-type domain-containing protein</fullName>
    </recommendedName>
</protein>
<keyword evidence="9" id="KW-1185">Reference proteome</keyword>
<accession>A0AAV5AN71</accession>
<proteinExistence type="predicted"/>
<evidence type="ECO:0000256" key="5">
    <source>
        <dbReference type="SAM" id="Coils"/>
    </source>
</evidence>
<evidence type="ECO:0000256" key="1">
    <source>
        <dbReference type="ARBA" id="ARBA00022723"/>
    </source>
</evidence>
<feature type="coiled-coil region" evidence="5">
    <location>
        <begin position="71"/>
        <end position="112"/>
    </location>
</feature>
<reference evidence="8" key="1">
    <citation type="submission" date="2021-10" db="EMBL/GenBank/DDBJ databases">
        <title>De novo Genome Assembly of Clathrus columnatus (Basidiomycota, Fungi) Using Illumina and Nanopore Sequence Data.</title>
        <authorList>
            <person name="Ogiso-Tanaka E."/>
            <person name="Itagaki H."/>
            <person name="Hosoya T."/>
            <person name="Hosaka K."/>
        </authorList>
    </citation>
    <scope>NUCLEOTIDE SEQUENCE</scope>
    <source>
        <strain evidence="8">MO-923</strain>
    </source>
</reference>
<organism evidence="8 9">
    <name type="scientific">Clathrus columnatus</name>
    <dbReference type="NCBI Taxonomy" id="1419009"/>
    <lineage>
        <taxon>Eukaryota</taxon>
        <taxon>Fungi</taxon>
        <taxon>Dikarya</taxon>
        <taxon>Basidiomycota</taxon>
        <taxon>Agaricomycotina</taxon>
        <taxon>Agaricomycetes</taxon>
        <taxon>Phallomycetidae</taxon>
        <taxon>Phallales</taxon>
        <taxon>Clathraceae</taxon>
        <taxon>Clathrus</taxon>
    </lineage>
</organism>
<name>A0AAV5AN71_9AGAM</name>
<dbReference type="PROSITE" id="PS50089">
    <property type="entry name" value="ZF_RING_2"/>
    <property type="match status" value="1"/>
</dbReference>
<dbReference type="Pfam" id="PF00097">
    <property type="entry name" value="zf-C3HC4"/>
    <property type="match status" value="1"/>
</dbReference>
<evidence type="ECO:0000256" key="6">
    <source>
        <dbReference type="SAM" id="MobiDB-lite"/>
    </source>
</evidence>
<dbReference type="InterPro" id="IPR018957">
    <property type="entry name" value="Znf_C3HC4_RING-type"/>
</dbReference>
<evidence type="ECO:0000313" key="9">
    <source>
        <dbReference type="Proteomes" id="UP001050691"/>
    </source>
</evidence>
<dbReference type="GO" id="GO:0008270">
    <property type="term" value="F:zinc ion binding"/>
    <property type="evidence" value="ECO:0007669"/>
    <property type="project" value="UniProtKB-KW"/>
</dbReference>
<dbReference type="SMART" id="SM00184">
    <property type="entry name" value="RING"/>
    <property type="match status" value="1"/>
</dbReference>
<dbReference type="Proteomes" id="UP001050691">
    <property type="component" value="Unassembled WGS sequence"/>
</dbReference>
<keyword evidence="2 4" id="KW-0863">Zinc-finger</keyword>
<dbReference type="EMBL" id="BPWL01000011">
    <property type="protein sequence ID" value="GJJ15900.1"/>
    <property type="molecule type" value="Genomic_DNA"/>
</dbReference>
<keyword evidence="3" id="KW-0862">Zinc</keyword>
<dbReference type="SUPFAM" id="SSF57850">
    <property type="entry name" value="RING/U-box"/>
    <property type="match status" value="1"/>
</dbReference>
<dbReference type="Gene3D" id="3.30.40.10">
    <property type="entry name" value="Zinc/RING finger domain, C3HC4 (zinc finger)"/>
    <property type="match status" value="1"/>
</dbReference>
<feature type="domain" description="RING-type" evidence="7">
    <location>
        <begin position="116"/>
        <end position="150"/>
    </location>
</feature>
<dbReference type="InterPro" id="IPR001841">
    <property type="entry name" value="Znf_RING"/>
</dbReference>
<comment type="caution">
    <text evidence="8">The sequence shown here is derived from an EMBL/GenBank/DDBJ whole genome shotgun (WGS) entry which is preliminary data.</text>
</comment>
<dbReference type="AlphaFoldDB" id="A0AAV5AN71"/>
<evidence type="ECO:0000259" key="7">
    <source>
        <dbReference type="PROSITE" id="PS50089"/>
    </source>
</evidence>
<keyword evidence="1" id="KW-0479">Metal-binding</keyword>